<feature type="transmembrane region" description="Helical" evidence="5">
    <location>
        <begin position="155"/>
        <end position="187"/>
    </location>
</feature>
<dbReference type="OrthoDB" id="63113at2759"/>
<dbReference type="PANTHER" id="PTHR19317:SF0">
    <property type="entry name" value="PRENYLATED RAB ACCEPTOR PROTEIN 1"/>
    <property type="match status" value="1"/>
</dbReference>
<keyword evidence="7" id="KW-1185">Reference proteome</keyword>
<evidence type="ECO:0000313" key="6">
    <source>
        <dbReference type="EMBL" id="PXF40239.1"/>
    </source>
</evidence>
<dbReference type="InterPro" id="IPR004895">
    <property type="entry name" value="Prenylated_rab_accept_PRA1"/>
</dbReference>
<evidence type="ECO:0000256" key="1">
    <source>
        <dbReference type="ARBA" id="ARBA00004141"/>
    </source>
</evidence>
<keyword evidence="3 5" id="KW-1133">Transmembrane helix</keyword>
<protein>
    <recommendedName>
        <fullName evidence="5">PRA1 family protein</fullName>
    </recommendedName>
</protein>
<dbReference type="AlphaFoldDB" id="A0A2V3IDS2"/>
<keyword evidence="4 5" id="KW-0472">Membrane</keyword>
<keyword evidence="2 5" id="KW-0812">Transmembrane</keyword>
<name>A0A2V3IDS2_9FLOR</name>
<dbReference type="Proteomes" id="UP000247409">
    <property type="component" value="Unassembled WGS sequence"/>
</dbReference>
<gene>
    <name evidence="6" type="ORF">BWQ96_10043</name>
</gene>
<dbReference type="GO" id="GO:0005794">
    <property type="term" value="C:Golgi apparatus"/>
    <property type="evidence" value="ECO:0007669"/>
    <property type="project" value="TreeGrafter"/>
</dbReference>
<dbReference type="Pfam" id="PF03208">
    <property type="entry name" value="PRA1"/>
    <property type="match status" value="1"/>
</dbReference>
<dbReference type="PANTHER" id="PTHR19317">
    <property type="entry name" value="PRENYLATED RAB ACCEPTOR 1-RELATED"/>
    <property type="match status" value="1"/>
</dbReference>
<evidence type="ECO:0000256" key="3">
    <source>
        <dbReference type="ARBA" id="ARBA00022989"/>
    </source>
</evidence>
<feature type="transmembrane region" description="Helical" evidence="5">
    <location>
        <begin position="102"/>
        <end position="135"/>
    </location>
</feature>
<sequence length="207" mass="22264">MPASAPPPSVPAQPSASAPAVNLLRAITSVASLSHVSSALSTSVPALAPHTEKAKVHVSALWSSAKPWTEFFNSKKFTPPSSPTELQERLMDNLTYFSSNYLLCFLILSTLSILIHPLSFLCIVVLVALYVFMFLQNPDTLKVGPVRLTANTKRIAFVGIAFILLYLTNAIGIIGSWALFGVILSLIHAACRVSAKEPDFESPVNSV</sequence>
<reference evidence="6 7" key="1">
    <citation type="journal article" date="2018" name="Mol. Biol. Evol.">
        <title>Analysis of the draft genome of the red seaweed Gracilariopsis chorda provides insights into genome size evolution in Rhodophyta.</title>
        <authorList>
            <person name="Lee J."/>
            <person name="Yang E.C."/>
            <person name="Graf L."/>
            <person name="Yang J.H."/>
            <person name="Qiu H."/>
            <person name="Zel Zion U."/>
            <person name="Chan C.X."/>
            <person name="Stephens T.G."/>
            <person name="Weber A.P.M."/>
            <person name="Boo G.H."/>
            <person name="Boo S.M."/>
            <person name="Kim K.M."/>
            <person name="Shin Y."/>
            <person name="Jung M."/>
            <person name="Lee S.J."/>
            <person name="Yim H.S."/>
            <person name="Lee J.H."/>
            <person name="Bhattacharya D."/>
            <person name="Yoon H.S."/>
        </authorList>
    </citation>
    <scope>NUCLEOTIDE SEQUENCE [LARGE SCALE GENOMIC DNA]</scope>
    <source>
        <strain evidence="6 7">SKKU-2015</strain>
        <tissue evidence="6">Whole body</tissue>
    </source>
</reference>
<comment type="similarity">
    <text evidence="5">Belongs to the PRA1 family.</text>
</comment>
<comment type="subcellular location">
    <subcellularLocation>
        <location evidence="1 5">Membrane</location>
        <topology evidence="1 5">Multi-pass membrane protein</topology>
    </subcellularLocation>
</comment>
<comment type="caution">
    <text evidence="6">The sequence shown here is derived from an EMBL/GenBank/DDBJ whole genome shotgun (WGS) entry which is preliminary data.</text>
</comment>
<dbReference type="GO" id="GO:0016020">
    <property type="term" value="C:membrane"/>
    <property type="evidence" value="ECO:0007669"/>
    <property type="project" value="UniProtKB-SubCell"/>
</dbReference>
<evidence type="ECO:0000256" key="2">
    <source>
        <dbReference type="ARBA" id="ARBA00022692"/>
    </source>
</evidence>
<accession>A0A2V3IDS2</accession>
<proteinExistence type="inferred from homology"/>
<evidence type="ECO:0000313" key="7">
    <source>
        <dbReference type="Proteomes" id="UP000247409"/>
    </source>
</evidence>
<dbReference type="EMBL" id="NBIV01000337">
    <property type="protein sequence ID" value="PXF40239.1"/>
    <property type="molecule type" value="Genomic_DNA"/>
</dbReference>
<evidence type="ECO:0000256" key="5">
    <source>
        <dbReference type="RuleBase" id="RU363107"/>
    </source>
</evidence>
<evidence type="ECO:0000256" key="4">
    <source>
        <dbReference type="ARBA" id="ARBA00023136"/>
    </source>
</evidence>
<organism evidence="6 7">
    <name type="scientific">Gracilariopsis chorda</name>
    <dbReference type="NCBI Taxonomy" id="448386"/>
    <lineage>
        <taxon>Eukaryota</taxon>
        <taxon>Rhodophyta</taxon>
        <taxon>Florideophyceae</taxon>
        <taxon>Rhodymeniophycidae</taxon>
        <taxon>Gracilariales</taxon>
        <taxon>Gracilariaceae</taxon>
        <taxon>Gracilariopsis</taxon>
    </lineage>
</organism>